<accession>A0ABY7GYA1</accession>
<proteinExistence type="predicted"/>
<gene>
    <name evidence="1" type="ORF">O0S08_37695</name>
</gene>
<keyword evidence="2" id="KW-1185">Reference proteome</keyword>
<reference evidence="1" key="1">
    <citation type="submission" date="2022-11" db="EMBL/GenBank/DDBJ databases">
        <title>Minimal conservation of predation-associated metabolite biosynthetic gene clusters underscores biosynthetic potential of Myxococcota including descriptions for ten novel species: Archangium lansinium sp. nov., Myxococcus landrumus sp. nov., Nannocystis bai.</title>
        <authorList>
            <person name="Ahearne A."/>
            <person name="Stevens C."/>
            <person name="Dowd S."/>
        </authorList>
    </citation>
    <scope>NUCLEOTIDE SEQUENCE</scope>
    <source>
        <strain evidence="1">Fl3</strain>
    </source>
</reference>
<evidence type="ECO:0008006" key="3">
    <source>
        <dbReference type="Google" id="ProtNLM"/>
    </source>
</evidence>
<dbReference type="RefSeq" id="WP_269034303.1">
    <property type="nucleotide sequence ID" value="NZ_CP114040.1"/>
</dbReference>
<dbReference type="SUPFAM" id="SSF63829">
    <property type="entry name" value="Calcium-dependent phosphotriesterase"/>
    <property type="match status" value="1"/>
</dbReference>
<evidence type="ECO:0000313" key="2">
    <source>
        <dbReference type="Proteomes" id="UP001164459"/>
    </source>
</evidence>
<dbReference type="EMBL" id="CP114040">
    <property type="protein sequence ID" value="WAS91950.1"/>
    <property type="molecule type" value="Genomic_DNA"/>
</dbReference>
<protein>
    <recommendedName>
        <fullName evidence="3">Sugar lactone lactonase YvrE</fullName>
    </recommendedName>
</protein>
<evidence type="ECO:0000313" key="1">
    <source>
        <dbReference type="EMBL" id="WAS91950.1"/>
    </source>
</evidence>
<dbReference type="Proteomes" id="UP001164459">
    <property type="component" value="Chromosome"/>
</dbReference>
<sequence>MKVLATMGYFDAGGDGALWGLDLATGRADLLLRYTPPVALRVPTRGFTGGCWGPDGSLYIAGHAAVFRIDPGRWAVDGVLHVPSFNDLHHVAADDERLYVANTGSDAIDVFARDGRFVGSHHLAPGWLLARRMTGSTPGREVDVAASQWDGEPPPGWTHEAGDDGYHTPVAQRVTTPYWRSKLPDRFHPNHVCVAAGRVLVTCLNDGSIREVTGLTTVTHLPGTFPHDGLRRADGLWFTSIDGGIWRLSGAPESTGDRAERVFDVFASTGHWGWCRGLWIDGEALAVGLTEVRADRLPRHRWSERAPAGSETSVLWIERSRGTLRGRVDLTDRARHAKIYSILPWSGR</sequence>
<name>A0ABY7GYA1_9BACT</name>
<organism evidence="1 2">
    <name type="scientific">Nannocystis punicea</name>
    <dbReference type="NCBI Taxonomy" id="2995304"/>
    <lineage>
        <taxon>Bacteria</taxon>
        <taxon>Pseudomonadati</taxon>
        <taxon>Myxococcota</taxon>
        <taxon>Polyangia</taxon>
        <taxon>Nannocystales</taxon>
        <taxon>Nannocystaceae</taxon>
        <taxon>Nannocystis</taxon>
    </lineage>
</organism>